<name>A0A0P9AL31_DROAN</name>
<evidence type="ECO:0000256" key="1">
    <source>
        <dbReference type="SAM" id="MobiDB-lite"/>
    </source>
</evidence>
<evidence type="ECO:0008006" key="4">
    <source>
        <dbReference type="Google" id="ProtNLM"/>
    </source>
</evidence>
<dbReference type="GeneID" id="26515390"/>
<keyword evidence="3" id="KW-1185">Reference proteome</keyword>
<reference evidence="2 3" key="1">
    <citation type="journal article" date="2007" name="Nature">
        <title>Evolution of genes and genomes on the Drosophila phylogeny.</title>
        <authorList>
            <consortium name="Drosophila 12 Genomes Consortium"/>
            <person name="Clark A.G."/>
            <person name="Eisen M.B."/>
            <person name="Smith D.R."/>
            <person name="Bergman C.M."/>
            <person name="Oliver B."/>
            <person name="Markow T.A."/>
            <person name="Kaufman T.C."/>
            <person name="Kellis M."/>
            <person name="Gelbart W."/>
            <person name="Iyer V.N."/>
            <person name="Pollard D.A."/>
            <person name="Sackton T.B."/>
            <person name="Larracuente A.M."/>
            <person name="Singh N.D."/>
            <person name="Abad J.P."/>
            <person name="Abt D.N."/>
            <person name="Adryan B."/>
            <person name="Aguade M."/>
            <person name="Akashi H."/>
            <person name="Anderson W.W."/>
            <person name="Aquadro C.F."/>
            <person name="Ardell D.H."/>
            <person name="Arguello R."/>
            <person name="Artieri C.G."/>
            <person name="Barbash D.A."/>
            <person name="Barker D."/>
            <person name="Barsanti P."/>
            <person name="Batterham P."/>
            <person name="Batzoglou S."/>
            <person name="Begun D."/>
            <person name="Bhutkar A."/>
            <person name="Blanco E."/>
            <person name="Bosak S.A."/>
            <person name="Bradley R.K."/>
            <person name="Brand A.D."/>
            <person name="Brent M.R."/>
            <person name="Brooks A.N."/>
            <person name="Brown R.H."/>
            <person name="Butlin R.K."/>
            <person name="Caggese C."/>
            <person name="Calvi B.R."/>
            <person name="Bernardo de Carvalho A."/>
            <person name="Caspi A."/>
            <person name="Castrezana S."/>
            <person name="Celniker S.E."/>
            <person name="Chang J.L."/>
            <person name="Chapple C."/>
            <person name="Chatterji S."/>
            <person name="Chinwalla A."/>
            <person name="Civetta A."/>
            <person name="Clifton S.W."/>
            <person name="Comeron J.M."/>
            <person name="Costello J.C."/>
            <person name="Coyne J.A."/>
            <person name="Daub J."/>
            <person name="David R.G."/>
            <person name="Delcher A.L."/>
            <person name="Delehaunty K."/>
            <person name="Do C.B."/>
            <person name="Ebling H."/>
            <person name="Edwards K."/>
            <person name="Eickbush T."/>
            <person name="Evans J.D."/>
            <person name="Filipski A."/>
            <person name="Findeiss S."/>
            <person name="Freyhult E."/>
            <person name="Fulton L."/>
            <person name="Fulton R."/>
            <person name="Garcia A.C."/>
            <person name="Gardiner A."/>
            <person name="Garfield D.A."/>
            <person name="Garvin B.E."/>
            <person name="Gibson G."/>
            <person name="Gilbert D."/>
            <person name="Gnerre S."/>
            <person name="Godfrey J."/>
            <person name="Good R."/>
            <person name="Gotea V."/>
            <person name="Gravely B."/>
            <person name="Greenberg A.J."/>
            <person name="Griffiths-Jones S."/>
            <person name="Gross S."/>
            <person name="Guigo R."/>
            <person name="Gustafson E.A."/>
            <person name="Haerty W."/>
            <person name="Hahn M.W."/>
            <person name="Halligan D.L."/>
            <person name="Halpern A.L."/>
            <person name="Halter G.M."/>
            <person name="Han M.V."/>
            <person name="Heger A."/>
            <person name="Hillier L."/>
            <person name="Hinrichs A.S."/>
            <person name="Holmes I."/>
            <person name="Hoskins R.A."/>
            <person name="Hubisz M.J."/>
            <person name="Hultmark D."/>
            <person name="Huntley M.A."/>
            <person name="Jaffe D.B."/>
            <person name="Jagadeeshan S."/>
            <person name="Jeck W.R."/>
            <person name="Johnson J."/>
            <person name="Jones C.D."/>
            <person name="Jordan W.C."/>
            <person name="Karpen G.H."/>
            <person name="Kataoka E."/>
            <person name="Keightley P.D."/>
            <person name="Kheradpour P."/>
            <person name="Kirkness E.F."/>
            <person name="Koerich L.B."/>
            <person name="Kristiansen K."/>
            <person name="Kudrna D."/>
            <person name="Kulathinal R.J."/>
            <person name="Kumar S."/>
            <person name="Kwok R."/>
            <person name="Lander E."/>
            <person name="Langley C.H."/>
            <person name="Lapoint R."/>
            <person name="Lazzaro B.P."/>
            <person name="Lee S.J."/>
            <person name="Levesque L."/>
            <person name="Li R."/>
            <person name="Lin C.F."/>
            <person name="Lin M.F."/>
            <person name="Lindblad-Toh K."/>
            <person name="Llopart A."/>
            <person name="Long M."/>
            <person name="Low L."/>
            <person name="Lozovsky E."/>
            <person name="Lu J."/>
            <person name="Luo M."/>
            <person name="Machado C.A."/>
            <person name="Makalowski W."/>
            <person name="Marzo M."/>
            <person name="Matsuda M."/>
            <person name="Matzkin L."/>
            <person name="McAllister B."/>
            <person name="McBride C.S."/>
            <person name="McKernan B."/>
            <person name="McKernan K."/>
            <person name="Mendez-Lago M."/>
            <person name="Minx P."/>
            <person name="Mollenhauer M.U."/>
            <person name="Montooth K."/>
            <person name="Mount S.M."/>
            <person name="Mu X."/>
            <person name="Myers E."/>
            <person name="Negre B."/>
            <person name="Newfeld S."/>
            <person name="Nielsen R."/>
            <person name="Noor M.A."/>
            <person name="O'Grady P."/>
            <person name="Pachter L."/>
            <person name="Papaceit M."/>
            <person name="Parisi M.J."/>
            <person name="Parisi M."/>
            <person name="Parts L."/>
            <person name="Pedersen J.S."/>
            <person name="Pesole G."/>
            <person name="Phillippy A.M."/>
            <person name="Ponting C.P."/>
            <person name="Pop M."/>
            <person name="Porcelli D."/>
            <person name="Powell J.R."/>
            <person name="Prohaska S."/>
            <person name="Pruitt K."/>
            <person name="Puig M."/>
            <person name="Quesneville H."/>
            <person name="Ram K.R."/>
            <person name="Rand D."/>
            <person name="Rasmussen M.D."/>
            <person name="Reed L.K."/>
            <person name="Reenan R."/>
            <person name="Reily A."/>
            <person name="Remington K.A."/>
            <person name="Rieger T.T."/>
            <person name="Ritchie M.G."/>
            <person name="Robin C."/>
            <person name="Rogers Y.H."/>
            <person name="Rohde C."/>
            <person name="Rozas J."/>
            <person name="Rubenfield M.J."/>
            <person name="Ruiz A."/>
            <person name="Russo S."/>
            <person name="Salzberg S.L."/>
            <person name="Sanchez-Gracia A."/>
            <person name="Saranga D.J."/>
            <person name="Sato H."/>
            <person name="Schaeffer S.W."/>
            <person name="Schatz M.C."/>
            <person name="Schlenke T."/>
            <person name="Schwartz R."/>
            <person name="Segarra C."/>
            <person name="Singh R.S."/>
            <person name="Sirot L."/>
            <person name="Sirota M."/>
            <person name="Sisneros N.B."/>
            <person name="Smith C.D."/>
            <person name="Smith T.F."/>
            <person name="Spieth J."/>
            <person name="Stage D.E."/>
            <person name="Stark A."/>
            <person name="Stephan W."/>
            <person name="Strausberg R.L."/>
            <person name="Strempel S."/>
            <person name="Sturgill D."/>
            <person name="Sutton G."/>
            <person name="Sutton G.G."/>
            <person name="Tao W."/>
            <person name="Teichmann S."/>
            <person name="Tobari Y.N."/>
            <person name="Tomimura Y."/>
            <person name="Tsolas J.M."/>
            <person name="Valente V.L."/>
            <person name="Venter E."/>
            <person name="Venter J.C."/>
            <person name="Vicario S."/>
            <person name="Vieira F.G."/>
            <person name="Vilella A.J."/>
            <person name="Villasante A."/>
            <person name="Walenz B."/>
            <person name="Wang J."/>
            <person name="Wasserman M."/>
            <person name="Watts T."/>
            <person name="Wilson D."/>
            <person name="Wilson R.K."/>
            <person name="Wing R.A."/>
            <person name="Wolfner M.F."/>
            <person name="Wong A."/>
            <person name="Wong G.K."/>
            <person name="Wu C.I."/>
            <person name="Wu G."/>
            <person name="Yamamoto D."/>
            <person name="Yang H.P."/>
            <person name="Yang S.P."/>
            <person name="Yorke J.A."/>
            <person name="Yoshida K."/>
            <person name="Zdobnov E."/>
            <person name="Zhang P."/>
            <person name="Zhang Y."/>
            <person name="Zimin A.V."/>
            <person name="Baldwin J."/>
            <person name="Abdouelleil A."/>
            <person name="Abdulkadir J."/>
            <person name="Abebe A."/>
            <person name="Abera B."/>
            <person name="Abreu J."/>
            <person name="Acer S.C."/>
            <person name="Aftuck L."/>
            <person name="Alexander A."/>
            <person name="An P."/>
            <person name="Anderson E."/>
            <person name="Anderson S."/>
            <person name="Arachi H."/>
            <person name="Azer M."/>
            <person name="Bachantsang P."/>
            <person name="Barry A."/>
            <person name="Bayul T."/>
            <person name="Berlin A."/>
            <person name="Bessette D."/>
            <person name="Bloom T."/>
            <person name="Blye J."/>
            <person name="Boguslavskiy L."/>
            <person name="Bonnet C."/>
            <person name="Boukhgalter B."/>
            <person name="Bourzgui I."/>
            <person name="Brown A."/>
            <person name="Cahill P."/>
            <person name="Channer S."/>
            <person name="Cheshatsang Y."/>
            <person name="Chuda L."/>
            <person name="Citroen M."/>
            <person name="Collymore A."/>
            <person name="Cooke P."/>
            <person name="Costello M."/>
            <person name="D'Aco K."/>
            <person name="Daza R."/>
            <person name="De Haan G."/>
            <person name="DeGray S."/>
            <person name="DeMaso C."/>
            <person name="Dhargay N."/>
            <person name="Dooley K."/>
            <person name="Dooley E."/>
            <person name="Doricent M."/>
            <person name="Dorje P."/>
            <person name="Dorjee K."/>
            <person name="Dupes A."/>
            <person name="Elong R."/>
            <person name="Falk J."/>
            <person name="Farina A."/>
            <person name="Faro S."/>
            <person name="Ferguson D."/>
            <person name="Fisher S."/>
            <person name="Foley C.D."/>
            <person name="Franke A."/>
            <person name="Friedrich D."/>
            <person name="Gadbois L."/>
            <person name="Gearin G."/>
            <person name="Gearin C.R."/>
            <person name="Giannoukos G."/>
            <person name="Goode T."/>
            <person name="Graham J."/>
            <person name="Grandbois E."/>
            <person name="Grewal S."/>
            <person name="Gyaltsen K."/>
            <person name="Hafez N."/>
            <person name="Hagos B."/>
            <person name="Hall J."/>
            <person name="Henson C."/>
            <person name="Hollinger A."/>
            <person name="Honan T."/>
            <person name="Huard M.D."/>
            <person name="Hughes L."/>
            <person name="Hurhula B."/>
            <person name="Husby M.E."/>
            <person name="Kamat A."/>
            <person name="Kanga B."/>
            <person name="Kashin S."/>
            <person name="Khazanovich D."/>
            <person name="Kisner P."/>
            <person name="Lance K."/>
            <person name="Lara M."/>
            <person name="Lee W."/>
            <person name="Lennon N."/>
            <person name="Letendre F."/>
            <person name="LeVine R."/>
            <person name="Lipovsky A."/>
            <person name="Liu X."/>
            <person name="Liu J."/>
            <person name="Liu S."/>
            <person name="Lokyitsang T."/>
            <person name="Lokyitsang Y."/>
            <person name="Lubonja R."/>
            <person name="Lui A."/>
            <person name="MacDonald P."/>
            <person name="Magnisalis V."/>
            <person name="Maru K."/>
            <person name="Matthews C."/>
            <person name="McCusker W."/>
            <person name="McDonough S."/>
            <person name="Mehta T."/>
            <person name="Meldrim J."/>
            <person name="Meneus L."/>
            <person name="Mihai O."/>
            <person name="Mihalev A."/>
            <person name="Mihova T."/>
            <person name="Mittelman R."/>
            <person name="Mlenga V."/>
            <person name="Montmayeur A."/>
            <person name="Mulrain L."/>
            <person name="Navidi A."/>
            <person name="Naylor J."/>
            <person name="Negash T."/>
            <person name="Nguyen T."/>
            <person name="Nguyen N."/>
            <person name="Nicol R."/>
            <person name="Norbu C."/>
            <person name="Norbu N."/>
            <person name="Novod N."/>
            <person name="O'Neill B."/>
            <person name="Osman S."/>
            <person name="Markiewicz E."/>
            <person name="Oyono O.L."/>
            <person name="Patti C."/>
            <person name="Phunkhang P."/>
            <person name="Pierre F."/>
            <person name="Priest M."/>
            <person name="Raghuraman S."/>
            <person name="Rege F."/>
            <person name="Reyes R."/>
            <person name="Rise C."/>
            <person name="Rogov P."/>
            <person name="Ross K."/>
            <person name="Ryan E."/>
            <person name="Settipalli S."/>
            <person name="Shea T."/>
            <person name="Sherpa N."/>
            <person name="Shi L."/>
            <person name="Shih D."/>
            <person name="Sparrow T."/>
            <person name="Spaulding J."/>
            <person name="Stalker J."/>
            <person name="Stange-Thomann N."/>
            <person name="Stavropoulos S."/>
            <person name="Stone C."/>
            <person name="Strader C."/>
            <person name="Tesfaye S."/>
            <person name="Thomson T."/>
            <person name="Thoulutsang Y."/>
            <person name="Thoulutsang D."/>
            <person name="Topham K."/>
            <person name="Topping I."/>
            <person name="Tsamla T."/>
            <person name="Vassiliev H."/>
            <person name="Vo A."/>
            <person name="Wangchuk T."/>
            <person name="Wangdi T."/>
            <person name="Weiand M."/>
            <person name="Wilkinson J."/>
            <person name="Wilson A."/>
            <person name="Yadav S."/>
            <person name="Young G."/>
            <person name="Yu Q."/>
            <person name="Zembek L."/>
            <person name="Zhong D."/>
            <person name="Zimmer A."/>
            <person name="Zwirko Z."/>
            <person name="Jaffe D.B."/>
            <person name="Alvarez P."/>
            <person name="Brockman W."/>
            <person name="Butler J."/>
            <person name="Chin C."/>
            <person name="Gnerre S."/>
            <person name="Grabherr M."/>
            <person name="Kleber M."/>
            <person name="Mauceli E."/>
            <person name="MacCallum I."/>
        </authorList>
    </citation>
    <scope>NUCLEOTIDE SEQUENCE [LARGE SCALE GENOMIC DNA]</scope>
    <source>
        <strain evidence="3">Tucson 14024-0371.13</strain>
    </source>
</reference>
<dbReference type="InParanoid" id="A0A0P9AL31"/>
<feature type="region of interest" description="Disordered" evidence="1">
    <location>
        <begin position="282"/>
        <end position="317"/>
    </location>
</feature>
<dbReference type="OrthoDB" id="7856318at2759"/>
<gene>
    <name evidence="2" type="primary">Dana\GF27981</name>
    <name evidence="2" type="ORF">GF27981</name>
</gene>
<protein>
    <recommendedName>
        <fullName evidence="4">Mab-21-like HhH/H2TH-like domain-containing protein</fullName>
    </recommendedName>
</protein>
<accession>A0A0P9AL31</accession>
<dbReference type="EMBL" id="CH902618">
    <property type="protein sequence ID" value="KPU78549.1"/>
    <property type="molecule type" value="Genomic_DNA"/>
</dbReference>
<evidence type="ECO:0000313" key="3">
    <source>
        <dbReference type="Proteomes" id="UP000007801"/>
    </source>
</evidence>
<dbReference type="KEGG" id="dan:26515390"/>
<sequence length="358" mass="42185">MVKERKDGKPKVPKGILDEYEMYIKHMSQHLMSNFELDHPLNITKNIVDDTYNIHIKVEFPFKLTPKRDEMRSGFVFLCADEKVDHPAVVDGYLDRLALVHWVKQKILMPLGSNQLIHVPVVEFDYSQFPKEYLPSKECGLLHHTWYAVPIITTPLDRRSFMVWAPDWERCVMDSHPQSRALSCLLKTLCLERFKDENHMDKLIRSLLLHEIPKLPRDLGASLMHLLETLVKRLSMGRLPPILVDNVNLLSMDMESLEKFHDTLKSLLKYLRCHIEKANEFPNDKTDPNASFLQDDKEKKDEKKYNSEDEEEDEVDHKVEDDILLWHKYLEIMFGLKPDPSPYRNKGISHKKNYFHNK</sequence>
<evidence type="ECO:0000313" key="2">
    <source>
        <dbReference type="EMBL" id="KPU78549.1"/>
    </source>
</evidence>
<dbReference type="Proteomes" id="UP000007801">
    <property type="component" value="Unassembled WGS sequence"/>
</dbReference>
<dbReference type="AlphaFoldDB" id="A0A0P9AL31"/>
<feature type="compositionally biased region" description="Basic and acidic residues" evidence="1">
    <location>
        <begin position="294"/>
        <end position="307"/>
    </location>
</feature>
<proteinExistence type="predicted"/>
<organism evidence="2 3">
    <name type="scientific">Drosophila ananassae</name>
    <name type="common">Fruit fly</name>
    <dbReference type="NCBI Taxonomy" id="7217"/>
    <lineage>
        <taxon>Eukaryota</taxon>
        <taxon>Metazoa</taxon>
        <taxon>Ecdysozoa</taxon>
        <taxon>Arthropoda</taxon>
        <taxon>Hexapoda</taxon>
        <taxon>Insecta</taxon>
        <taxon>Pterygota</taxon>
        <taxon>Neoptera</taxon>
        <taxon>Endopterygota</taxon>
        <taxon>Diptera</taxon>
        <taxon>Brachycera</taxon>
        <taxon>Muscomorpha</taxon>
        <taxon>Ephydroidea</taxon>
        <taxon>Drosophilidae</taxon>
        <taxon>Drosophila</taxon>
        <taxon>Sophophora</taxon>
    </lineage>
</organism>